<accession>A0A1G8FM15</accession>
<feature type="transmembrane region" description="Helical" evidence="1">
    <location>
        <begin position="12"/>
        <end position="31"/>
    </location>
</feature>
<dbReference type="EMBL" id="FNDO01000014">
    <property type="protein sequence ID" value="SDH83119.1"/>
    <property type="molecule type" value="Genomic_DNA"/>
</dbReference>
<protein>
    <submittedName>
        <fullName evidence="2">Uncharacterized protein</fullName>
    </submittedName>
</protein>
<evidence type="ECO:0000256" key="1">
    <source>
        <dbReference type="SAM" id="Phobius"/>
    </source>
</evidence>
<keyword evidence="1" id="KW-0812">Transmembrane</keyword>
<organism evidence="2 3">
    <name type="scientific">Bacteroides ovatus</name>
    <dbReference type="NCBI Taxonomy" id="28116"/>
    <lineage>
        <taxon>Bacteria</taxon>
        <taxon>Pseudomonadati</taxon>
        <taxon>Bacteroidota</taxon>
        <taxon>Bacteroidia</taxon>
        <taxon>Bacteroidales</taxon>
        <taxon>Bacteroidaceae</taxon>
        <taxon>Bacteroides</taxon>
    </lineage>
</organism>
<gene>
    <name evidence="2" type="ORF">SAMN05192582_101469</name>
</gene>
<sequence>MNSVLLDFVWSGILIGGSFTQFWYIPATIVIEIF</sequence>
<dbReference type="Proteomes" id="UP000181870">
    <property type="component" value="Unassembled WGS sequence"/>
</dbReference>
<keyword evidence="1" id="KW-0472">Membrane</keyword>
<proteinExistence type="predicted"/>
<evidence type="ECO:0000313" key="2">
    <source>
        <dbReference type="EMBL" id="SDH83119.1"/>
    </source>
</evidence>
<dbReference type="AlphaFoldDB" id="A0A1G8FM15"/>
<name>A0A1G8FM15_BACOV</name>
<keyword evidence="1" id="KW-1133">Transmembrane helix</keyword>
<evidence type="ECO:0000313" key="3">
    <source>
        <dbReference type="Proteomes" id="UP000181870"/>
    </source>
</evidence>
<reference evidence="2 3" key="1">
    <citation type="submission" date="2016-10" db="EMBL/GenBank/DDBJ databases">
        <authorList>
            <person name="de Groot N.N."/>
        </authorList>
    </citation>
    <scope>NUCLEOTIDE SEQUENCE [LARGE SCALE GENOMIC DNA]</scope>
    <source>
        <strain evidence="2 3">NLAE-zl-C57</strain>
    </source>
</reference>